<dbReference type="GO" id="GO:0070740">
    <property type="term" value="F:tubulin-glutamic acid ligase activity"/>
    <property type="evidence" value="ECO:0007669"/>
    <property type="project" value="TreeGrafter"/>
</dbReference>
<dbReference type="PANTHER" id="PTHR12241:SF162">
    <property type="entry name" value="TUBULIN MONOGLUTAMYLASE TTLL4"/>
    <property type="match status" value="1"/>
</dbReference>
<name>S4RG44_PETMA</name>
<dbReference type="Ensembl" id="ENSPMAT00000004193.1">
    <property type="protein sequence ID" value="ENSPMAP00000004176.1"/>
    <property type="gene ID" value="ENSPMAG00000003831.1"/>
</dbReference>
<dbReference type="AlphaFoldDB" id="S4RG44"/>
<sequence>ALKALWGYLCDKGVDCRTIWEQIKDIAVKTVIASEPFVSSLLAQFVGNRRSCHELFGFDVMLDEKLKPWLLEVNISPSLHSNSPLDVAVKVQLIKDLVN</sequence>
<reference evidence="4" key="2">
    <citation type="submission" date="2025-09" db="UniProtKB">
        <authorList>
            <consortium name="Ensembl"/>
        </authorList>
    </citation>
    <scope>IDENTIFICATION</scope>
</reference>
<reference evidence="4" key="1">
    <citation type="submission" date="2025-08" db="UniProtKB">
        <authorList>
            <consortium name="Ensembl"/>
        </authorList>
    </citation>
    <scope>IDENTIFICATION</scope>
</reference>
<dbReference type="PANTHER" id="PTHR12241">
    <property type="entry name" value="TUBULIN POLYGLUTAMYLASE"/>
    <property type="match status" value="1"/>
</dbReference>
<dbReference type="STRING" id="7757.ENSPMAP00000004176"/>
<dbReference type="PROSITE" id="PS51221">
    <property type="entry name" value="TTL"/>
    <property type="match status" value="1"/>
</dbReference>
<dbReference type="Pfam" id="PF03133">
    <property type="entry name" value="TTL"/>
    <property type="match status" value="1"/>
</dbReference>
<evidence type="ECO:0000256" key="3">
    <source>
        <dbReference type="ARBA" id="ARBA00022840"/>
    </source>
</evidence>
<accession>S4RG44</accession>
<keyword evidence="2" id="KW-0547">Nucleotide-binding</keyword>
<dbReference type="GO" id="GO:0015631">
    <property type="term" value="F:tubulin binding"/>
    <property type="evidence" value="ECO:0007669"/>
    <property type="project" value="TreeGrafter"/>
</dbReference>
<organism evidence="4">
    <name type="scientific">Petromyzon marinus</name>
    <name type="common">Sea lamprey</name>
    <dbReference type="NCBI Taxonomy" id="7757"/>
    <lineage>
        <taxon>Eukaryota</taxon>
        <taxon>Metazoa</taxon>
        <taxon>Chordata</taxon>
        <taxon>Craniata</taxon>
        <taxon>Vertebrata</taxon>
        <taxon>Cyclostomata</taxon>
        <taxon>Hyperoartia</taxon>
        <taxon>Petromyzontiformes</taxon>
        <taxon>Petromyzontidae</taxon>
        <taxon>Petromyzon</taxon>
    </lineage>
</organism>
<dbReference type="InterPro" id="IPR004344">
    <property type="entry name" value="TTL/TTLL_fam"/>
</dbReference>
<dbReference type="GO" id="GO:0005524">
    <property type="term" value="F:ATP binding"/>
    <property type="evidence" value="ECO:0007669"/>
    <property type="project" value="UniProtKB-KW"/>
</dbReference>
<dbReference type="GO" id="GO:0000226">
    <property type="term" value="P:microtubule cytoskeleton organization"/>
    <property type="evidence" value="ECO:0007669"/>
    <property type="project" value="TreeGrafter"/>
</dbReference>
<keyword evidence="1" id="KW-0436">Ligase</keyword>
<dbReference type="GeneTree" id="ENSGT00940000157916"/>
<dbReference type="SUPFAM" id="SSF56059">
    <property type="entry name" value="Glutathione synthetase ATP-binding domain-like"/>
    <property type="match status" value="1"/>
</dbReference>
<dbReference type="Gene3D" id="3.30.470.20">
    <property type="entry name" value="ATP-grasp fold, B domain"/>
    <property type="match status" value="1"/>
</dbReference>
<proteinExistence type="predicted"/>
<dbReference type="GO" id="GO:0036064">
    <property type="term" value="C:ciliary basal body"/>
    <property type="evidence" value="ECO:0007669"/>
    <property type="project" value="TreeGrafter"/>
</dbReference>
<evidence type="ECO:0000313" key="4">
    <source>
        <dbReference type="Ensembl" id="ENSPMAP00000004176.1"/>
    </source>
</evidence>
<dbReference type="HOGENOM" id="CLU_2326197_0_0_1"/>
<keyword evidence="3" id="KW-0067">ATP-binding</keyword>
<evidence type="ECO:0000256" key="2">
    <source>
        <dbReference type="ARBA" id="ARBA00022741"/>
    </source>
</evidence>
<evidence type="ECO:0000256" key="1">
    <source>
        <dbReference type="ARBA" id="ARBA00022598"/>
    </source>
</evidence>
<protein>
    <submittedName>
        <fullName evidence="4">Uncharacterized protein</fullName>
    </submittedName>
</protein>
<dbReference type="OMA" id="NRRSCHE"/>